<gene>
    <name evidence="6" type="ORF">BBK14_16335</name>
</gene>
<sequence length="266" mass="28220">MSSSGLVLRIRDGSVGYGTRVLWSGLDLDVAPGEFLAVLGPNGVGKTTLLRVALGLYPLRTGTITISGRPPHRGSGQIGYVPQHRATAPLASVLARELVRFGLDGRRWGPGWPSRAARHQVDRALAAVDAEALAGRPVAGLSGGELQRVRVAQALATEPALLLCDEPLASLDAPRREALSALIDRRRHTHGTAVVFVTHDINPILPYVDRVLYLAAAGHRLGPAADVLASKSLSTLHETDVTVDWSAGRIFISGVPDSSRDLQGVR</sequence>
<dbReference type="InterPro" id="IPR027417">
    <property type="entry name" value="P-loop_NTPase"/>
</dbReference>
<evidence type="ECO:0000256" key="4">
    <source>
        <dbReference type="ARBA" id="ARBA00022840"/>
    </source>
</evidence>
<dbReference type="SMART" id="SM00382">
    <property type="entry name" value="AAA"/>
    <property type="match status" value="1"/>
</dbReference>
<evidence type="ECO:0000256" key="2">
    <source>
        <dbReference type="ARBA" id="ARBA00022448"/>
    </source>
</evidence>
<comment type="caution">
    <text evidence="6">The sequence shown here is derived from an EMBL/GenBank/DDBJ whole genome shotgun (WGS) entry which is preliminary data.</text>
</comment>
<name>A0A1S1QC96_9ACTN</name>
<dbReference type="PROSITE" id="PS00211">
    <property type="entry name" value="ABC_TRANSPORTER_1"/>
    <property type="match status" value="1"/>
</dbReference>
<dbReference type="InterPro" id="IPR050153">
    <property type="entry name" value="Metal_Ion_Import_ABC"/>
</dbReference>
<keyword evidence="4 6" id="KW-0067">ATP-binding</keyword>
<evidence type="ECO:0000256" key="1">
    <source>
        <dbReference type="ARBA" id="ARBA00005417"/>
    </source>
</evidence>
<dbReference type="PROSITE" id="PS50893">
    <property type="entry name" value="ABC_TRANSPORTER_2"/>
    <property type="match status" value="1"/>
</dbReference>
<organism evidence="6 7">
    <name type="scientific">Parafrankia soli</name>
    <dbReference type="NCBI Taxonomy" id="2599596"/>
    <lineage>
        <taxon>Bacteria</taxon>
        <taxon>Bacillati</taxon>
        <taxon>Actinomycetota</taxon>
        <taxon>Actinomycetes</taxon>
        <taxon>Frankiales</taxon>
        <taxon>Frankiaceae</taxon>
        <taxon>Parafrankia</taxon>
    </lineage>
</organism>
<keyword evidence="2" id="KW-0813">Transport</keyword>
<feature type="domain" description="ABC transporter" evidence="5">
    <location>
        <begin position="8"/>
        <end position="241"/>
    </location>
</feature>
<dbReference type="AlphaFoldDB" id="A0A1S1QC96"/>
<dbReference type="EMBL" id="MAXA01000169">
    <property type="protein sequence ID" value="OHV31091.1"/>
    <property type="molecule type" value="Genomic_DNA"/>
</dbReference>
<evidence type="ECO:0000313" key="6">
    <source>
        <dbReference type="EMBL" id="OHV31091.1"/>
    </source>
</evidence>
<dbReference type="Gene3D" id="3.40.50.300">
    <property type="entry name" value="P-loop containing nucleotide triphosphate hydrolases"/>
    <property type="match status" value="1"/>
</dbReference>
<dbReference type="Proteomes" id="UP000179769">
    <property type="component" value="Unassembled WGS sequence"/>
</dbReference>
<evidence type="ECO:0000256" key="3">
    <source>
        <dbReference type="ARBA" id="ARBA00022741"/>
    </source>
</evidence>
<accession>A0A1S1QC96</accession>
<dbReference type="InterPro" id="IPR017871">
    <property type="entry name" value="ABC_transporter-like_CS"/>
</dbReference>
<reference evidence="7" key="1">
    <citation type="submission" date="2016-07" db="EMBL/GenBank/DDBJ databases">
        <title>Frankia sp. NRRL B-16219 Genome sequencing.</title>
        <authorList>
            <person name="Ghodhbane-Gtari F."/>
            <person name="Swanson E."/>
            <person name="Gueddou A."/>
            <person name="Louati M."/>
            <person name="Nouioui I."/>
            <person name="Hezbri K."/>
            <person name="Abebe-Akele F."/>
            <person name="Simpson S."/>
            <person name="Morris K."/>
            <person name="Thomas K."/>
            <person name="Gtari M."/>
            <person name="Tisa L.S."/>
        </authorList>
    </citation>
    <scope>NUCLEOTIDE SEQUENCE [LARGE SCALE GENOMIC DNA]</scope>
    <source>
        <strain evidence="7">NRRL B-16219</strain>
    </source>
</reference>
<dbReference type="GO" id="GO:0016887">
    <property type="term" value="F:ATP hydrolysis activity"/>
    <property type="evidence" value="ECO:0007669"/>
    <property type="project" value="InterPro"/>
</dbReference>
<keyword evidence="7" id="KW-1185">Reference proteome</keyword>
<dbReference type="PANTHER" id="PTHR42734:SF5">
    <property type="entry name" value="IRON TRANSPORT SYSTEM ATP-BINDING PROTEIN HI_0361-RELATED"/>
    <property type="match status" value="1"/>
</dbReference>
<keyword evidence="3" id="KW-0547">Nucleotide-binding</keyword>
<comment type="similarity">
    <text evidence="1">Belongs to the ABC transporter superfamily.</text>
</comment>
<dbReference type="PANTHER" id="PTHR42734">
    <property type="entry name" value="METAL TRANSPORT SYSTEM ATP-BINDING PROTEIN TM_0124-RELATED"/>
    <property type="match status" value="1"/>
</dbReference>
<dbReference type="SUPFAM" id="SSF52540">
    <property type="entry name" value="P-loop containing nucleoside triphosphate hydrolases"/>
    <property type="match status" value="1"/>
</dbReference>
<dbReference type="RefSeq" id="WP_071062755.1">
    <property type="nucleotide sequence ID" value="NZ_MAXA01000169.1"/>
</dbReference>
<dbReference type="OrthoDB" id="3282096at2"/>
<dbReference type="InterPro" id="IPR003439">
    <property type="entry name" value="ABC_transporter-like_ATP-bd"/>
</dbReference>
<dbReference type="GO" id="GO:0005524">
    <property type="term" value="F:ATP binding"/>
    <property type="evidence" value="ECO:0007669"/>
    <property type="project" value="UniProtKB-KW"/>
</dbReference>
<protein>
    <submittedName>
        <fullName evidence="6">ABC transporter ATP-binding protein</fullName>
    </submittedName>
</protein>
<dbReference type="Pfam" id="PF00005">
    <property type="entry name" value="ABC_tran"/>
    <property type="match status" value="1"/>
</dbReference>
<evidence type="ECO:0000259" key="5">
    <source>
        <dbReference type="PROSITE" id="PS50893"/>
    </source>
</evidence>
<evidence type="ECO:0000313" key="7">
    <source>
        <dbReference type="Proteomes" id="UP000179769"/>
    </source>
</evidence>
<proteinExistence type="inferred from homology"/>
<dbReference type="InterPro" id="IPR003593">
    <property type="entry name" value="AAA+_ATPase"/>
</dbReference>
<dbReference type="CDD" id="cd03235">
    <property type="entry name" value="ABC_Metallic_Cations"/>
    <property type="match status" value="1"/>
</dbReference>